<name>Q8FNX9_COREF</name>
<dbReference type="InterPro" id="IPR036390">
    <property type="entry name" value="WH_DNA-bd_sf"/>
</dbReference>
<feature type="domain" description="HTH hxlR-type" evidence="5">
    <location>
        <begin position="80"/>
        <end position="178"/>
    </location>
</feature>
<reference evidence="6 7" key="1">
    <citation type="journal article" date="2003" name="Genome Res.">
        <title>Comparative complete genome sequence analysis of the amino acid replacements responsible for the thermostability of Corynebacterium efficiens.</title>
        <authorList>
            <person name="Nishio Y."/>
            <person name="Nakamura Y."/>
            <person name="Kawarabayasi Y."/>
            <person name="Usuda Y."/>
            <person name="Kimura E."/>
            <person name="Sugimoto S."/>
            <person name="Matsui K."/>
            <person name="Yamagishi A."/>
            <person name="Kikuchi H."/>
            <person name="Ikeo K."/>
            <person name="Gojobori T."/>
        </authorList>
    </citation>
    <scope>NUCLEOTIDE SEQUENCE [LARGE SCALE GENOMIC DNA]</scope>
    <source>
        <strain evidence="7">DSM 44549 / YS-314 / AJ 12310 / JCM 11189 / NBRC 100395</strain>
    </source>
</reference>
<dbReference type="InterPro" id="IPR036388">
    <property type="entry name" value="WH-like_DNA-bd_sf"/>
</dbReference>
<proteinExistence type="predicted"/>
<dbReference type="InterPro" id="IPR011991">
    <property type="entry name" value="ArsR-like_HTH"/>
</dbReference>
<organism evidence="6 7">
    <name type="scientific">Corynebacterium efficiens (strain DSM 44549 / YS-314 / AJ 12310 / JCM 11189 / NBRC 100395)</name>
    <dbReference type="NCBI Taxonomy" id="196164"/>
    <lineage>
        <taxon>Bacteria</taxon>
        <taxon>Bacillati</taxon>
        <taxon>Actinomycetota</taxon>
        <taxon>Actinomycetes</taxon>
        <taxon>Mycobacteriales</taxon>
        <taxon>Corynebacteriaceae</taxon>
        <taxon>Corynebacterium</taxon>
    </lineage>
</organism>
<dbReference type="GO" id="GO:0003677">
    <property type="term" value="F:DNA binding"/>
    <property type="evidence" value="ECO:0007669"/>
    <property type="project" value="UniProtKB-KW"/>
</dbReference>
<dbReference type="AlphaFoldDB" id="Q8FNX9"/>
<dbReference type="PROSITE" id="PS51118">
    <property type="entry name" value="HTH_HXLR"/>
    <property type="match status" value="1"/>
</dbReference>
<dbReference type="EMBL" id="BA000035">
    <property type="protein sequence ID" value="BAC18824.1"/>
    <property type="molecule type" value="Genomic_DNA"/>
</dbReference>
<dbReference type="eggNOG" id="COG1733">
    <property type="taxonomic scope" value="Bacteria"/>
</dbReference>
<keyword evidence="1" id="KW-0805">Transcription regulation</keyword>
<dbReference type="KEGG" id="cef:CE2014"/>
<dbReference type="Pfam" id="PF01638">
    <property type="entry name" value="HxlR"/>
    <property type="match status" value="1"/>
</dbReference>
<keyword evidence="7" id="KW-1185">Reference proteome</keyword>
<dbReference type="PANTHER" id="PTHR33204">
    <property type="entry name" value="TRANSCRIPTIONAL REGULATOR, MARR FAMILY"/>
    <property type="match status" value="1"/>
</dbReference>
<evidence type="ECO:0000256" key="1">
    <source>
        <dbReference type="ARBA" id="ARBA00023015"/>
    </source>
</evidence>
<dbReference type="STRING" id="196164.gene:10742442"/>
<keyword evidence="3" id="KW-0804">Transcription</keyword>
<feature type="compositionally biased region" description="Basic residues" evidence="4">
    <location>
        <begin position="1"/>
        <end position="15"/>
    </location>
</feature>
<evidence type="ECO:0000313" key="7">
    <source>
        <dbReference type="Proteomes" id="UP000001409"/>
    </source>
</evidence>
<keyword evidence="2" id="KW-0238">DNA-binding</keyword>
<dbReference type="InterPro" id="IPR002577">
    <property type="entry name" value="HTH_HxlR"/>
</dbReference>
<dbReference type="CDD" id="cd00090">
    <property type="entry name" value="HTH_ARSR"/>
    <property type="match status" value="1"/>
</dbReference>
<dbReference type="Proteomes" id="UP000001409">
    <property type="component" value="Chromosome"/>
</dbReference>
<evidence type="ECO:0000313" key="6">
    <source>
        <dbReference type="EMBL" id="BAC18824.1"/>
    </source>
</evidence>
<dbReference type="PANTHER" id="PTHR33204:SF37">
    <property type="entry name" value="HTH-TYPE TRANSCRIPTIONAL REGULATOR YODB"/>
    <property type="match status" value="1"/>
</dbReference>
<evidence type="ECO:0000256" key="3">
    <source>
        <dbReference type="ARBA" id="ARBA00023163"/>
    </source>
</evidence>
<dbReference type="SUPFAM" id="SSF46785">
    <property type="entry name" value="Winged helix' DNA-binding domain"/>
    <property type="match status" value="1"/>
</dbReference>
<sequence length="192" mass="21391">MKVRKSKGMRSKTMRLLHEAPQSAAPTHGSDQVPAAAPVKLVVTPATDPAVTRKSAGAGDLERVDANNRIPSWNPFDRSCLSRDLFDTIGDKWAMLILLSIQDGPLRNGEIKEKVQGISPKVLTQRLGVLVEDGLVTRTSHHQIPPRVDYELTELGESVIEPLQSVYEWTVSHMDEVMDFRRKTRKSQTRAS</sequence>
<evidence type="ECO:0000259" key="5">
    <source>
        <dbReference type="PROSITE" id="PS51118"/>
    </source>
</evidence>
<accession>Q8FNX9</accession>
<feature type="region of interest" description="Disordered" evidence="4">
    <location>
        <begin position="1"/>
        <end position="32"/>
    </location>
</feature>
<evidence type="ECO:0000256" key="4">
    <source>
        <dbReference type="SAM" id="MobiDB-lite"/>
    </source>
</evidence>
<dbReference type="HOGENOM" id="CLU_111585_2_2_11"/>
<dbReference type="Gene3D" id="1.10.10.10">
    <property type="entry name" value="Winged helix-like DNA-binding domain superfamily/Winged helix DNA-binding domain"/>
    <property type="match status" value="1"/>
</dbReference>
<evidence type="ECO:0000256" key="2">
    <source>
        <dbReference type="ARBA" id="ARBA00023125"/>
    </source>
</evidence>
<protein>
    <recommendedName>
        <fullName evidence="5">HTH hxlR-type domain-containing protein</fullName>
    </recommendedName>
</protein>